<protein>
    <recommendedName>
        <fullName evidence="6">Exodeoxyribonuclease 7 small subunit</fullName>
        <ecNumber evidence="6">3.1.11.6</ecNumber>
    </recommendedName>
    <alternativeName>
        <fullName evidence="6">Exodeoxyribonuclease VII small subunit</fullName>
        <shortName evidence="6">Exonuclease VII small subunit</shortName>
    </alternativeName>
</protein>
<dbReference type="GO" id="GO:0008855">
    <property type="term" value="F:exodeoxyribonuclease VII activity"/>
    <property type="evidence" value="ECO:0007669"/>
    <property type="project" value="UniProtKB-UniRule"/>
</dbReference>
<keyword evidence="4 6" id="KW-0378">Hydrolase</keyword>
<dbReference type="GO" id="GO:0006308">
    <property type="term" value="P:DNA catabolic process"/>
    <property type="evidence" value="ECO:0007669"/>
    <property type="project" value="UniProtKB-UniRule"/>
</dbReference>
<dbReference type="Pfam" id="PF02609">
    <property type="entry name" value="Exonuc_VII_S"/>
    <property type="match status" value="1"/>
</dbReference>
<dbReference type="GO" id="GO:0005829">
    <property type="term" value="C:cytosol"/>
    <property type="evidence" value="ECO:0007669"/>
    <property type="project" value="TreeGrafter"/>
</dbReference>
<feature type="compositionally biased region" description="Basic and acidic residues" evidence="7">
    <location>
        <begin position="68"/>
        <end position="77"/>
    </location>
</feature>
<name>A0A2A4MQY5_9GAMM</name>
<dbReference type="NCBIfam" id="NF002140">
    <property type="entry name" value="PRK00977.1-4"/>
    <property type="match status" value="1"/>
</dbReference>
<dbReference type="EMBL" id="NVQR01000041">
    <property type="protein sequence ID" value="PCH62333.1"/>
    <property type="molecule type" value="Genomic_DNA"/>
</dbReference>
<dbReference type="Gene3D" id="1.10.287.1040">
    <property type="entry name" value="Exonuclease VII, small subunit"/>
    <property type="match status" value="1"/>
</dbReference>
<dbReference type="NCBIfam" id="TIGR01280">
    <property type="entry name" value="xseB"/>
    <property type="match status" value="1"/>
</dbReference>
<keyword evidence="2 6" id="KW-0963">Cytoplasm</keyword>
<evidence type="ECO:0000256" key="6">
    <source>
        <dbReference type="HAMAP-Rule" id="MF_00337"/>
    </source>
</evidence>
<dbReference type="InterPro" id="IPR037004">
    <property type="entry name" value="Exonuc_VII_ssu_sf"/>
</dbReference>
<dbReference type="HAMAP" id="MF_00337">
    <property type="entry name" value="Exonuc_7_S"/>
    <property type="match status" value="1"/>
</dbReference>
<comment type="function">
    <text evidence="6">Bidirectionally degrades single-stranded DNA into large acid-insoluble oligonucleotides, which are then degraded further into small acid-soluble oligonucleotides.</text>
</comment>
<dbReference type="EC" id="3.1.11.6" evidence="6"/>
<dbReference type="AlphaFoldDB" id="A0A2A4MQY5"/>
<evidence type="ECO:0000313" key="9">
    <source>
        <dbReference type="Proteomes" id="UP000218172"/>
    </source>
</evidence>
<dbReference type="PANTHER" id="PTHR34137:SF1">
    <property type="entry name" value="EXODEOXYRIBONUCLEASE 7 SMALL SUBUNIT"/>
    <property type="match status" value="1"/>
</dbReference>
<reference evidence="9" key="1">
    <citation type="submission" date="2017-08" db="EMBL/GenBank/DDBJ databases">
        <title>A dynamic microbial community with high functional redundancy inhabits the cold, oxic subseafloor aquifer.</title>
        <authorList>
            <person name="Tully B.J."/>
            <person name="Wheat C.G."/>
            <person name="Glazer B.T."/>
            <person name="Huber J.A."/>
        </authorList>
    </citation>
    <scope>NUCLEOTIDE SEQUENCE [LARGE SCALE GENOMIC DNA]</scope>
</reference>
<evidence type="ECO:0000256" key="5">
    <source>
        <dbReference type="ARBA" id="ARBA00022839"/>
    </source>
</evidence>
<comment type="subunit">
    <text evidence="6">Heterooligomer composed of large and small subunits.</text>
</comment>
<evidence type="ECO:0000256" key="2">
    <source>
        <dbReference type="ARBA" id="ARBA00022490"/>
    </source>
</evidence>
<comment type="catalytic activity">
    <reaction evidence="6">
        <text>Exonucleolytic cleavage in either 5'- to 3'- or 3'- to 5'-direction to yield nucleoside 5'-phosphates.</text>
        <dbReference type="EC" id="3.1.11.6"/>
    </reaction>
</comment>
<evidence type="ECO:0000256" key="3">
    <source>
        <dbReference type="ARBA" id="ARBA00022722"/>
    </source>
</evidence>
<dbReference type="SUPFAM" id="SSF116842">
    <property type="entry name" value="XseB-like"/>
    <property type="match status" value="1"/>
</dbReference>
<evidence type="ECO:0000256" key="4">
    <source>
        <dbReference type="ARBA" id="ARBA00022801"/>
    </source>
</evidence>
<dbReference type="PANTHER" id="PTHR34137">
    <property type="entry name" value="EXODEOXYRIBONUCLEASE 7 SMALL SUBUNIT"/>
    <property type="match status" value="1"/>
</dbReference>
<dbReference type="InterPro" id="IPR003761">
    <property type="entry name" value="Exonuc_VII_S"/>
</dbReference>
<keyword evidence="3 6" id="KW-0540">Nuclease</keyword>
<comment type="similarity">
    <text evidence="1 6">Belongs to the XseB family.</text>
</comment>
<organism evidence="8 9">
    <name type="scientific">SAR86 cluster bacterium</name>
    <dbReference type="NCBI Taxonomy" id="2030880"/>
    <lineage>
        <taxon>Bacteria</taxon>
        <taxon>Pseudomonadati</taxon>
        <taxon>Pseudomonadota</taxon>
        <taxon>Gammaproteobacteria</taxon>
        <taxon>SAR86 cluster</taxon>
    </lineage>
</organism>
<gene>
    <name evidence="6" type="primary">xseB</name>
    <name evidence="8" type="ORF">COC19_02990</name>
</gene>
<evidence type="ECO:0000256" key="7">
    <source>
        <dbReference type="SAM" id="MobiDB-lite"/>
    </source>
</evidence>
<evidence type="ECO:0000313" key="8">
    <source>
        <dbReference type="EMBL" id="PCH62333.1"/>
    </source>
</evidence>
<keyword evidence="5 6" id="KW-0269">Exonuclease</keyword>
<sequence length="86" mass="9612">MAKKKPQDFNFEDALVQLEELVSDLEDGDLSLEDSLKSFEQGIKLTRECQSALQQAEQKVQILSGADGRTEDLKPLETQDTNEIGN</sequence>
<accession>A0A2A4MQY5</accession>
<feature type="region of interest" description="Disordered" evidence="7">
    <location>
        <begin position="64"/>
        <end position="86"/>
    </location>
</feature>
<evidence type="ECO:0000256" key="1">
    <source>
        <dbReference type="ARBA" id="ARBA00009998"/>
    </source>
</evidence>
<dbReference type="GO" id="GO:0009318">
    <property type="term" value="C:exodeoxyribonuclease VII complex"/>
    <property type="evidence" value="ECO:0007669"/>
    <property type="project" value="UniProtKB-UniRule"/>
</dbReference>
<comment type="caution">
    <text evidence="8">The sequence shown here is derived from an EMBL/GenBank/DDBJ whole genome shotgun (WGS) entry which is preliminary data.</text>
</comment>
<comment type="subcellular location">
    <subcellularLocation>
        <location evidence="6">Cytoplasm</location>
    </subcellularLocation>
</comment>
<proteinExistence type="inferred from homology"/>
<dbReference type="Proteomes" id="UP000218172">
    <property type="component" value="Unassembled WGS sequence"/>
</dbReference>